<dbReference type="AlphaFoldDB" id="A0A2H0RHU1"/>
<gene>
    <name evidence="1" type="ORF">COV08_01915</name>
</gene>
<sequence length="161" mass="18033">MDSPVSSVATALEIFWLKIVLSGMLRHDRLPDGRTKELKQLQPVVVTWGRISGYSSDCPRVVLDQCLALFDQIRDYAINHGHDLTQATFRLGIDATGARIFVSEGFGVPGPLWKFHSAEEVKRSFFGKRDLPIVSADAKFFERLTGQTVESFEREEMGVAC</sequence>
<organism evidence="1 2">
    <name type="scientific">Candidatus Vogelbacteria bacterium CG10_big_fil_rev_8_21_14_0_10_49_38</name>
    <dbReference type="NCBI Taxonomy" id="1975043"/>
    <lineage>
        <taxon>Bacteria</taxon>
        <taxon>Candidatus Vogeliibacteriota</taxon>
    </lineage>
</organism>
<proteinExistence type="predicted"/>
<reference evidence="1 2" key="1">
    <citation type="submission" date="2017-09" db="EMBL/GenBank/DDBJ databases">
        <title>Depth-based differentiation of microbial function through sediment-hosted aquifers and enrichment of novel symbionts in the deep terrestrial subsurface.</title>
        <authorList>
            <person name="Probst A.J."/>
            <person name="Ladd B."/>
            <person name="Jarett J.K."/>
            <person name="Geller-Mcgrath D.E."/>
            <person name="Sieber C.M."/>
            <person name="Emerson J.B."/>
            <person name="Anantharaman K."/>
            <person name="Thomas B.C."/>
            <person name="Malmstrom R."/>
            <person name="Stieglmeier M."/>
            <person name="Klingl A."/>
            <person name="Woyke T."/>
            <person name="Ryan C.M."/>
            <person name="Banfield J.F."/>
        </authorList>
    </citation>
    <scope>NUCLEOTIDE SEQUENCE [LARGE SCALE GENOMIC DNA]</scope>
    <source>
        <strain evidence="1">CG10_big_fil_rev_8_21_14_0_10_49_38</strain>
    </source>
</reference>
<comment type="caution">
    <text evidence="1">The sequence shown here is derived from an EMBL/GenBank/DDBJ whole genome shotgun (WGS) entry which is preliminary data.</text>
</comment>
<protein>
    <submittedName>
        <fullName evidence="1">Uncharacterized protein</fullName>
    </submittedName>
</protein>
<evidence type="ECO:0000313" key="2">
    <source>
        <dbReference type="Proteomes" id="UP000230431"/>
    </source>
</evidence>
<accession>A0A2H0RHU1</accession>
<dbReference type="EMBL" id="PCYK01000014">
    <property type="protein sequence ID" value="PIR46010.1"/>
    <property type="molecule type" value="Genomic_DNA"/>
</dbReference>
<name>A0A2H0RHU1_9BACT</name>
<dbReference type="Proteomes" id="UP000230431">
    <property type="component" value="Unassembled WGS sequence"/>
</dbReference>
<evidence type="ECO:0000313" key="1">
    <source>
        <dbReference type="EMBL" id="PIR46010.1"/>
    </source>
</evidence>